<evidence type="ECO:0000256" key="2">
    <source>
        <dbReference type="SAM" id="SignalP"/>
    </source>
</evidence>
<dbReference type="Gene3D" id="3.40.190.170">
    <property type="entry name" value="Bacterial extracellular solute-binding protein, family 7"/>
    <property type="match status" value="1"/>
</dbReference>
<proteinExistence type="predicted"/>
<name>A0A921SPS0_9MICO</name>
<dbReference type="EMBL" id="DYUK01000270">
    <property type="protein sequence ID" value="HJG81163.1"/>
    <property type="molecule type" value="Genomic_DNA"/>
</dbReference>
<dbReference type="Pfam" id="PF03480">
    <property type="entry name" value="DctP"/>
    <property type="match status" value="1"/>
</dbReference>
<reference evidence="3" key="2">
    <citation type="submission" date="2021-09" db="EMBL/GenBank/DDBJ databases">
        <authorList>
            <person name="Gilroy R."/>
        </authorList>
    </citation>
    <scope>NUCLEOTIDE SEQUENCE</scope>
    <source>
        <strain evidence="3">ChiGjej5B5-7349</strain>
    </source>
</reference>
<dbReference type="PROSITE" id="PS51257">
    <property type="entry name" value="PROKAR_LIPOPROTEIN"/>
    <property type="match status" value="1"/>
</dbReference>
<keyword evidence="1 2" id="KW-0732">Signal</keyword>
<evidence type="ECO:0000313" key="3">
    <source>
        <dbReference type="EMBL" id="HJG81163.1"/>
    </source>
</evidence>
<feature type="chain" id="PRO_5039519244" evidence="2">
    <location>
        <begin position="31"/>
        <end position="425"/>
    </location>
</feature>
<dbReference type="AlphaFoldDB" id="A0A921SPS0"/>
<feature type="signal peptide" evidence="2">
    <location>
        <begin position="1"/>
        <end position="30"/>
    </location>
</feature>
<gene>
    <name evidence="3" type="ORF">K8V08_12205</name>
</gene>
<dbReference type="PANTHER" id="PTHR33376:SF15">
    <property type="entry name" value="BLL6794 PROTEIN"/>
    <property type="match status" value="1"/>
</dbReference>
<sequence>MDSREVHWWRLPTAAIAASTLLLLSACAGGAGGGDEGPEAEGFAHGAPQADVDAAIAELDPTTIVFQASAASPNSPVAESNLAFAEEVERRSGGKISVETHYGHPIADHTEIFDALADGRVDVSYTNPAYEPDLFPAFDKLVSITSSLPESPMAGELVAIGALTELAWSSEQIREDFEAQGLFPLVPVNPPGAYFSLCGQSGASLDDWSGRQVRIGSTVHSDLVSSMGGTPVSLDYLETYEALQRKTIDCTMIVMSAAVESGYFETAPHMQYTGGQALPRVFGSMLAGSNVATMPLPYQQIIFDAWQESHYLTISRVPADNLAAVKSAKENGGEIETFEDPVLDLIDENRRTSMIGAADSGMLGGDVEERMAGIVDEWETAVSEMGYEDGGTLTDMDEWFDEAQFDPNPYVDLLYDKVILNHRPS</sequence>
<dbReference type="InterPro" id="IPR038404">
    <property type="entry name" value="TRAP_DctP_sf"/>
</dbReference>
<evidence type="ECO:0000313" key="4">
    <source>
        <dbReference type="Proteomes" id="UP000784435"/>
    </source>
</evidence>
<comment type="caution">
    <text evidence="3">The sequence shown here is derived from an EMBL/GenBank/DDBJ whole genome shotgun (WGS) entry which is preliminary data.</text>
</comment>
<dbReference type="PANTHER" id="PTHR33376">
    <property type="match status" value="1"/>
</dbReference>
<reference evidence="3" key="1">
    <citation type="journal article" date="2021" name="PeerJ">
        <title>Extensive microbial diversity within the chicken gut microbiome revealed by metagenomics and culture.</title>
        <authorList>
            <person name="Gilroy R."/>
            <person name="Ravi A."/>
            <person name="Getino M."/>
            <person name="Pursley I."/>
            <person name="Horton D.L."/>
            <person name="Alikhan N.F."/>
            <person name="Baker D."/>
            <person name="Gharbi K."/>
            <person name="Hall N."/>
            <person name="Watson M."/>
            <person name="Adriaenssens E.M."/>
            <person name="Foster-Nyarko E."/>
            <person name="Jarju S."/>
            <person name="Secka A."/>
            <person name="Antonio M."/>
            <person name="Oren A."/>
            <person name="Chaudhuri R.R."/>
            <person name="La Ragione R."/>
            <person name="Hildebrand F."/>
            <person name="Pallen M.J."/>
        </authorList>
    </citation>
    <scope>NUCLEOTIDE SEQUENCE</scope>
    <source>
        <strain evidence="3">ChiGjej5B5-7349</strain>
    </source>
</reference>
<dbReference type="InterPro" id="IPR018389">
    <property type="entry name" value="DctP_fam"/>
</dbReference>
<dbReference type="Proteomes" id="UP000784435">
    <property type="component" value="Unassembled WGS sequence"/>
</dbReference>
<organism evidence="3 4">
    <name type="scientific">Brevibacterium senegalense</name>
    <dbReference type="NCBI Taxonomy" id="1033736"/>
    <lineage>
        <taxon>Bacteria</taxon>
        <taxon>Bacillati</taxon>
        <taxon>Actinomycetota</taxon>
        <taxon>Actinomycetes</taxon>
        <taxon>Micrococcales</taxon>
        <taxon>Brevibacteriaceae</taxon>
        <taxon>Brevibacterium</taxon>
    </lineage>
</organism>
<evidence type="ECO:0000256" key="1">
    <source>
        <dbReference type="ARBA" id="ARBA00022729"/>
    </source>
</evidence>
<protein>
    <submittedName>
        <fullName evidence="3">C4-dicarboxylate ABC transporter substrate-binding protein</fullName>
    </submittedName>
</protein>
<dbReference type="GO" id="GO:0055085">
    <property type="term" value="P:transmembrane transport"/>
    <property type="evidence" value="ECO:0007669"/>
    <property type="project" value="InterPro"/>
</dbReference>
<accession>A0A921SPS0</accession>